<dbReference type="InterPro" id="IPR017871">
    <property type="entry name" value="ABC_transporter-like_CS"/>
</dbReference>
<dbReference type="CDD" id="cd03293">
    <property type="entry name" value="ABC_NrtD_SsuB_transporters"/>
    <property type="match status" value="1"/>
</dbReference>
<evidence type="ECO:0000256" key="5">
    <source>
        <dbReference type="ARBA" id="ARBA00038781"/>
    </source>
</evidence>
<dbReference type="EC" id="7.3.2.6" evidence="6"/>
<evidence type="ECO:0000313" key="11">
    <source>
        <dbReference type="EMBL" id="ERG94347.1"/>
    </source>
</evidence>
<keyword evidence="3" id="KW-0067">ATP-binding</keyword>
<evidence type="ECO:0000256" key="1">
    <source>
        <dbReference type="ARBA" id="ARBA00022448"/>
    </source>
</evidence>
<dbReference type="SUPFAM" id="SSF52540">
    <property type="entry name" value="P-loop containing nucleoside triphosphate hydrolases"/>
    <property type="match status" value="1"/>
</dbReference>
<dbReference type="eggNOG" id="arCOG00193">
    <property type="taxonomic scope" value="Archaea"/>
</dbReference>
<dbReference type="Pfam" id="PF00005">
    <property type="entry name" value="ABC_tran"/>
    <property type="match status" value="1"/>
</dbReference>
<feature type="region of interest" description="Disordered" evidence="9">
    <location>
        <begin position="14"/>
        <end position="65"/>
    </location>
</feature>
<protein>
    <recommendedName>
        <fullName evidence="7">Molybdate/tungstate import ATP-binding protein WtpC</fullName>
        <ecNumber evidence="6">7.3.2.6</ecNumber>
    </recommendedName>
</protein>
<dbReference type="RefSeq" id="WP_021053840.1">
    <property type="nucleotide sequence ID" value="NZ_KE356561.1"/>
</dbReference>
<evidence type="ECO:0000256" key="3">
    <source>
        <dbReference type="ARBA" id="ARBA00022840"/>
    </source>
</evidence>
<dbReference type="Gene3D" id="3.40.50.300">
    <property type="entry name" value="P-loop containing nucleotide triphosphate hydrolases"/>
    <property type="match status" value="1"/>
</dbReference>
<dbReference type="Proteomes" id="UP000030710">
    <property type="component" value="Unassembled WGS sequence"/>
</dbReference>
<proteinExistence type="inferred from homology"/>
<dbReference type="InterPro" id="IPR050093">
    <property type="entry name" value="ABC_SmlMolc_Importer"/>
</dbReference>
<evidence type="ECO:0000256" key="7">
    <source>
        <dbReference type="ARBA" id="ARBA00041133"/>
    </source>
</evidence>
<evidence type="ECO:0000259" key="10">
    <source>
        <dbReference type="PROSITE" id="PS50893"/>
    </source>
</evidence>
<dbReference type="STRING" id="1238425.J07HQW2_00781"/>
<dbReference type="InterPro" id="IPR027417">
    <property type="entry name" value="P-loop_NTPase"/>
</dbReference>
<keyword evidence="1" id="KW-0813">Transport</keyword>
<evidence type="ECO:0000256" key="9">
    <source>
        <dbReference type="SAM" id="MobiDB-lite"/>
    </source>
</evidence>
<accession>U1PKX7</accession>
<dbReference type="EMBL" id="KE356561">
    <property type="protein sequence ID" value="ERG94347.1"/>
    <property type="molecule type" value="Genomic_DNA"/>
</dbReference>
<sequence length="308" mass="33763">MIRARIQAVFDRVRTATDGSSPASDVGSEAGDEGHVQNRVQTGSTNSQNRGSDQTVLTPSARRPTDTAVTIESLDKSYGDTQVFSDLDLTIEDGDFVCLLGQSGCGKTTLLHMIAGLESRDGGQIQFHGEPVRGPDYRRGVVFQDPHLYPWLSVRKNISIGPRLRGVEPDQQYVSELIDMVGLSEVEDADISSLSGGMAQRVSLARTLANDPELLLLDEPFSALDELTKMQLQDELTQIIDQLGLTAVFVTHDIEEAVYLGDRVVVLGEESTGVKGIERVTDAGRARDNHESMERRRDVFQLLGTNYE</sequence>
<evidence type="ECO:0000256" key="6">
    <source>
        <dbReference type="ARBA" id="ARBA00039025"/>
    </source>
</evidence>
<comment type="catalytic activity">
    <reaction evidence="8">
        <text>tungstate(in) + ATP + H2O = tungstate(out) + ADP + phosphate + H(+)</text>
        <dbReference type="Rhea" id="RHEA:35027"/>
        <dbReference type="ChEBI" id="CHEBI:15377"/>
        <dbReference type="ChEBI" id="CHEBI:15378"/>
        <dbReference type="ChEBI" id="CHEBI:30616"/>
        <dbReference type="ChEBI" id="CHEBI:43474"/>
        <dbReference type="ChEBI" id="CHEBI:46502"/>
        <dbReference type="ChEBI" id="CHEBI:456216"/>
        <dbReference type="EC" id="7.3.2.6"/>
    </reaction>
</comment>
<dbReference type="GO" id="GO:1901238">
    <property type="term" value="F:ABC-type tungstate transporter activity"/>
    <property type="evidence" value="ECO:0007669"/>
    <property type="project" value="UniProtKB-EC"/>
</dbReference>
<keyword evidence="2" id="KW-0547">Nucleotide-binding</keyword>
<dbReference type="GO" id="GO:0016887">
    <property type="term" value="F:ATP hydrolysis activity"/>
    <property type="evidence" value="ECO:0007669"/>
    <property type="project" value="InterPro"/>
</dbReference>
<comment type="similarity">
    <text evidence="4">Belongs to the ABC transporter superfamily. Sulfate/tungstate importer (TC 3.A.1.6) family.</text>
</comment>
<dbReference type="PROSITE" id="PS00211">
    <property type="entry name" value="ABC_TRANSPORTER_1"/>
    <property type="match status" value="1"/>
</dbReference>
<feature type="compositionally biased region" description="Polar residues" evidence="9">
    <location>
        <begin position="38"/>
        <end position="58"/>
    </location>
</feature>
<dbReference type="InterPro" id="IPR003593">
    <property type="entry name" value="AAA+_ATPase"/>
</dbReference>
<dbReference type="InterPro" id="IPR003439">
    <property type="entry name" value="ABC_transporter-like_ATP-bd"/>
</dbReference>
<evidence type="ECO:0000313" key="12">
    <source>
        <dbReference type="Proteomes" id="UP000030710"/>
    </source>
</evidence>
<reference evidence="11 12" key="1">
    <citation type="journal article" date="2013" name="PLoS ONE">
        <title>Assembly-driven community genomics of a hypersaline microbial ecosystem.</title>
        <authorList>
            <person name="Podell S."/>
            <person name="Ugalde J.A."/>
            <person name="Narasingarao P."/>
            <person name="Banfield J.F."/>
            <person name="Heidelberg K.B."/>
            <person name="Allen E.E."/>
        </authorList>
    </citation>
    <scope>NUCLEOTIDE SEQUENCE [LARGE SCALE GENOMIC DNA]</scope>
    <source>
        <strain evidence="12">J07HQW2</strain>
    </source>
</reference>
<evidence type="ECO:0000256" key="8">
    <source>
        <dbReference type="ARBA" id="ARBA00047936"/>
    </source>
</evidence>
<gene>
    <name evidence="11" type="ORF">J07HQW2_00781</name>
</gene>
<comment type="subunit">
    <text evidence="5">The complex is composed of two ATP-binding proteins (WtpC), two transmembrane proteins (WtpB) and a solute-binding protein (WtpA).</text>
</comment>
<dbReference type="GO" id="GO:0005524">
    <property type="term" value="F:ATP binding"/>
    <property type="evidence" value="ECO:0007669"/>
    <property type="project" value="UniProtKB-KW"/>
</dbReference>
<evidence type="ECO:0000256" key="2">
    <source>
        <dbReference type="ARBA" id="ARBA00022741"/>
    </source>
</evidence>
<dbReference type="PROSITE" id="PS50893">
    <property type="entry name" value="ABC_TRANSPORTER_2"/>
    <property type="match status" value="1"/>
</dbReference>
<dbReference type="PANTHER" id="PTHR42781">
    <property type="entry name" value="SPERMIDINE/PUTRESCINE IMPORT ATP-BINDING PROTEIN POTA"/>
    <property type="match status" value="1"/>
</dbReference>
<dbReference type="AlphaFoldDB" id="U1PKX7"/>
<organism evidence="11 12">
    <name type="scientific">Haloquadratum walsbyi J07HQW2</name>
    <dbReference type="NCBI Taxonomy" id="1238425"/>
    <lineage>
        <taxon>Archaea</taxon>
        <taxon>Methanobacteriati</taxon>
        <taxon>Methanobacteriota</taxon>
        <taxon>Stenosarchaea group</taxon>
        <taxon>Halobacteria</taxon>
        <taxon>Halobacteriales</taxon>
        <taxon>Haloferacaceae</taxon>
        <taxon>Haloquadratum</taxon>
    </lineage>
</organism>
<feature type="domain" description="ABC transporter" evidence="10">
    <location>
        <begin position="69"/>
        <end position="294"/>
    </location>
</feature>
<evidence type="ECO:0000256" key="4">
    <source>
        <dbReference type="ARBA" id="ARBA00038307"/>
    </source>
</evidence>
<dbReference type="SMART" id="SM00382">
    <property type="entry name" value="AAA"/>
    <property type="match status" value="1"/>
</dbReference>
<dbReference type="HOGENOM" id="CLU_000604_1_22_2"/>
<dbReference type="PANTHER" id="PTHR42781:SF8">
    <property type="entry name" value="BICARBONATE TRANSPORT ATP-BINDING PROTEIN CMPC"/>
    <property type="match status" value="1"/>
</dbReference>
<name>U1PKX7_9EURY</name>